<dbReference type="RefSeq" id="WP_386104731.1">
    <property type="nucleotide sequence ID" value="NZ_JBHTJR010000014.1"/>
</dbReference>
<evidence type="ECO:0008006" key="4">
    <source>
        <dbReference type="Google" id="ProtNLM"/>
    </source>
</evidence>
<comment type="caution">
    <text evidence="2">The sequence shown here is derived from an EMBL/GenBank/DDBJ whole genome shotgun (WGS) entry which is preliminary data.</text>
</comment>
<keyword evidence="1" id="KW-1133">Transmembrane helix</keyword>
<keyword evidence="3" id="KW-1185">Reference proteome</keyword>
<keyword evidence="1" id="KW-0812">Transmembrane</keyword>
<evidence type="ECO:0000313" key="3">
    <source>
        <dbReference type="Proteomes" id="UP001597062"/>
    </source>
</evidence>
<sequence length="256" mass="29316">MQTNKFDKVFADKLKDRELTPSLSAWERLETKLDETPVLHKKKNKIYKFIGYAATIALLVSSFLWKFDVAKESTEPSVDIIVEVPSDSEENGIHVSTKINIDEVVKNEKRNLVKGKSSVKKKINKLHQNTDEKIISKKNTVALFDEPNNISELNNLKTKVKVAKKGIKVDADYLLFAVTHSREEVKAYYAKYQINRNDVLDTIKKQLIKSNLKVDAETILAEVENDIEEEDFQQNFMQTIKGKLSNVLVAFAERNN</sequence>
<keyword evidence="1" id="KW-0472">Membrane</keyword>
<proteinExistence type="predicted"/>
<organism evidence="2 3">
    <name type="scientific">Tenacibaculum geojense</name>
    <dbReference type="NCBI Taxonomy" id="915352"/>
    <lineage>
        <taxon>Bacteria</taxon>
        <taxon>Pseudomonadati</taxon>
        <taxon>Bacteroidota</taxon>
        <taxon>Flavobacteriia</taxon>
        <taxon>Flavobacteriales</taxon>
        <taxon>Flavobacteriaceae</taxon>
        <taxon>Tenacibaculum</taxon>
    </lineage>
</organism>
<reference evidence="3" key="1">
    <citation type="journal article" date="2019" name="Int. J. Syst. Evol. Microbiol.">
        <title>The Global Catalogue of Microorganisms (GCM) 10K type strain sequencing project: providing services to taxonomists for standard genome sequencing and annotation.</title>
        <authorList>
            <consortium name="The Broad Institute Genomics Platform"/>
            <consortium name="The Broad Institute Genome Sequencing Center for Infectious Disease"/>
            <person name="Wu L."/>
            <person name="Ma J."/>
        </authorList>
    </citation>
    <scope>NUCLEOTIDE SEQUENCE [LARGE SCALE GENOMIC DNA]</scope>
    <source>
        <strain evidence="3">CCUG 60527</strain>
    </source>
</reference>
<gene>
    <name evidence="2" type="ORF">ACFQ1U_01895</name>
</gene>
<evidence type="ECO:0000256" key="1">
    <source>
        <dbReference type="SAM" id="Phobius"/>
    </source>
</evidence>
<dbReference type="Proteomes" id="UP001597062">
    <property type="component" value="Unassembled WGS sequence"/>
</dbReference>
<feature type="transmembrane region" description="Helical" evidence="1">
    <location>
        <begin position="49"/>
        <end position="67"/>
    </location>
</feature>
<name>A0ABW3JP15_9FLAO</name>
<dbReference type="EMBL" id="JBHTJR010000014">
    <property type="protein sequence ID" value="MFD0991945.1"/>
    <property type="molecule type" value="Genomic_DNA"/>
</dbReference>
<evidence type="ECO:0000313" key="2">
    <source>
        <dbReference type="EMBL" id="MFD0991945.1"/>
    </source>
</evidence>
<protein>
    <recommendedName>
        <fullName evidence="4">Anti-sigma factor</fullName>
    </recommendedName>
</protein>
<accession>A0ABW3JP15</accession>